<accession>A0A918IDM5</accession>
<evidence type="ECO:0000256" key="1">
    <source>
        <dbReference type="SAM" id="MobiDB-lite"/>
    </source>
</evidence>
<comment type="caution">
    <text evidence="2">The sequence shown here is derived from an EMBL/GenBank/DDBJ whole genome shotgun (WGS) entry which is preliminary data.</text>
</comment>
<organism evidence="2 3">
    <name type="scientific">Streptomyces filipinensis</name>
    <dbReference type="NCBI Taxonomy" id="66887"/>
    <lineage>
        <taxon>Bacteria</taxon>
        <taxon>Bacillati</taxon>
        <taxon>Actinomycetota</taxon>
        <taxon>Actinomycetes</taxon>
        <taxon>Kitasatosporales</taxon>
        <taxon>Streptomycetaceae</taxon>
        <taxon>Streptomyces</taxon>
    </lineage>
</organism>
<reference evidence="2" key="2">
    <citation type="submission" date="2020-09" db="EMBL/GenBank/DDBJ databases">
        <authorList>
            <person name="Sun Q."/>
            <person name="Ohkuma M."/>
        </authorList>
    </citation>
    <scope>NUCLEOTIDE SEQUENCE</scope>
    <source>
        <strain evidence="2">JCM 4369</strain>
    </source>
</reference>
<dbReference type="AlphaFoldDB" id="A0A918IDM5"/>
<sequence>MEALAFTVAADEQRNLWDALAHRLFRGTAVTAPAWNNAGSARFRFASPCVQLQALVLTARLYATRHPVLSAATRYPWASPRPAPSGSDAPTRVPR</sequence>
<protein>
    <submittedName>
        <fullName evidence="2">Uncharacterized protein</fullName>
    </submittedName>
</protein>
<reference evidence="2" key="1">
    <citation type="journal article" date="2014" name="Int. J. Syst. Evol. Microbiol.">
        <title>Complete genome sequence of Corynebacterium casei LMG S-19264T (=DSM 44701T), isolated from a smear-ripened cheese.</title>
        <authorList>
            <consortium name="US DOE Joint Genome Institute (JGI-PGF)"/>
            <person name="Walter F."/>
            <person name="Albersmeier A."/>
            <person name="Kalinowski J."/>
            <person name="Ruckert C."/>
        </authorList>
    </citation>
    <scope>NUCLEOTIDE SEQUENCE</scope>
    <source>
        <strain evidence="2">JCM 4369</strain>
    </source>
</reference>
<evidence type="ECO:0000313" key="3">
    <source>
        <dbReference type="Proteomes" id="UP000618795"/>
    </source>
</evidence>
<gene>
    <name evidence="2" type="ORF">GCM10010260_39150</name>
</gene>
<dbReference type="EMBL" id="BMTD01000008">
    <property type="protein sequence ID" value="GGU99112.1"/>
    <property type="molecule type" value="Genomic_DNA"/>
</dbReference>
<feature type="region of interest" description="Disordered" evidence="1">
    <location>
        <begin position="76"/>
        <end position="95"/>
    </location>
</feature>
<name>A0A918IDM5_9ACTN</name>
<dbReference type="Proteomes" id="UP000618795">
    <property type="component" value="Unassembled WGS sequence"/>
</dbReference>
<keyword evidence="3" id="KW-1185">Reference proteome</keyword>
<proteinExistence type="predicted"/>
<evidence type="ECO:0000313" key="2">
    <source>
        <dbReference type="EMBL" id="GGU99112.1"/>
    </source>
</evidence>